<keyword evidence="2" id="KW-0378">Hydrolase</keyword>
<reference evidence="2 3" key="1">
    <citation type="journal article" date="2019" name="bioRxiv">
        <title>Bacteria contribute to plant secondary compound degradation in a generalist herbivore system.</title>
        <authorList>
            <person name="Francoeur C.B."/>
            <person name="Khadempour L."/>
            <person name="Moreira-Soto R.D."/>
            <person name="Gotting K."/>
            <person name="Book A.J."/>
            <person name="Pinto-Tomas A.A."/>
            <person name="Keefover-Ring K."/>
            <person name="Currie C.R."/>
        </authorList>
    </citation>
    <scope>NUCLEOTIDE SEQUENCE [LARGE SCALE GENOMIC DNA]</scope>
    <source>
        <strain evidence="2">Acro-835</strain>
    </source>
</reference>
<keyword evidence="3" id="KW-1185">Reference proteome</keyword>
<accession>A0ABX0RJ80</accession>
<comment type="caution">
    <text evidence="2">The sequence shown here is derived from an EMBL/GenBank/DDBJ whole genome shotgun (WGS) entry which is preliminary data.</text>
</comment>
<dbReference type="InterPro" id="IPR036412">
    <property type="entry name" value="HAD-like_sf"/>
</dbReference>
<protein>
    <submittedName>
        <fullName evidence="2">HAD hydrolase family protein</fullName>
    </submittedName>
</protein>
<dbReference type="InterPro" id="IPR023214">
    <property type="entry name" value="HAD_sf"/>
</dbReference>
<evidence type="ECO:0000256" key="1">
    <source>
        <dbReference type="ARBA" id="ARBA00022723"/>
    </source>
</evidence>
<evidence type="ECO:0000313" key="3">
    <source>
        <dbReference type="Proteomes" id="UP001515683"/>
    </source>
</evidence>
<dbReference type="Proteomes" id="UP001515683">
    <property type="component" value="Unassembled WGS sequence"/>
</dbReference>
<dbReference type="Gene3D" id="3.40.50.1000">
    <property type="entry name" value="HAD superfamily/HAD-like"/>
    <property type="match status" value="1"/>
</dbReference>
<dbReference type="PANTHER" id="PTHR10000">
    <property type="entry name" value="PHOSPHOSERINE PHOSPHATASE"/>
    <property type="match status" value="1"/>
</dbReference>
<organism evidence="2 3">
    <name type="scientific">Candidatus Pantoea multigeneris</name>
    <dbReference type="NCBI Taxonomy" id="2608357"/>
    <lineage>
        <taxon>Bacteria</taxon>
        <taxon>Pseudomonadati</taxon>
        <taxon>Pseudomonadota</taxon>
        <taxon>Gammaproteobacteria</taxon>
        <taxon>Enterobacterales</taxon>
        <taxon>Erwiniaceae</taxon>
        <taxon>Pantoea</taxon>
    </lineage>
</organism>
<gene>
    <name evidence="2" type="ORF">F3J40_19120</name>
</gene>
<keyword evidence="1" id="KW-0479">Metal-binding</keyword>
<dbReference type="Pfam" id="PF08282">
    <property type="entry name" value="Hydrolase_3"/>
    <property type="match status" value="1"/>
</dbReference>
<dbReference type="PANTHER" id="PTHR10000:SF8">
    <property type="entry name" value="HAD SUPERFAMILY HYDROLASE-LIKE, TYPE 3"/>
    <property type="match status" value="1"/>
</dbReference>
<proteinExistence type="predicted"/>
<evidence type="ECO:0000313" key="2">
    <source>
        <dbReference type="EMBL" id="NIF23694.1"/>
    </source>
</evidence>
<dbReference type="GO" id="GO:0016787">
    <property type="term" value="F:hydrolase activity"/>
    <property type="evidence" value="ECO:0007669"/>
    <property type="project" value="UniProtKB-KW"/>
</dbReference>
<dbReference type="SUPFAM" id="SSF56784">
    <property type="entry name" value="HAD-like"/>
    <property type="match status" value="1"/>
</dbReference>
<dbReference type="EMBL" id="VWXF01000009">
    <property type="protein sequence ID" value="NIF23694.1"/>
    <property type="molecule type" value="Genomic_DNA"/>
</dbReference>
<dbReference type="Gene3D" id="3.30.1240.10">
    <property type="match status" value="1"/>
</dbReference>
<sequence>MLTFRASNLSEKKGCNVNTLPNCVFDLDGTIITNGAPLEPQLAQSIVQLMQSHRVIFASARPVRDMLPLLPAELKSCLMIGCNGGMAWQAGDCLFSSQFDAQYADLIITFLQQRQVPYVLDGPWSFSTSRLAHPFHDYMRSLSQHEIEESRLIGQGVVKILILDGAFRSEFDAFLAAQQLTFTLYHHRHDNVFDISPRIESKYLALQRLDVDMSRTVAFGNDSNDFEMLRHANRSVFIGERDYFAEATHYSSTAALPALLAQLVA</sequence>
<name>A0ABX0RJ80_9GAMM</name>